<dbReference type="VEuPathDB" id="FungiDB:SMAC_03473"/>
<dbReference type="Pfam" id="PF00415">
    <property type="entry name" value="RCC1"/>
    <property type="match status" value="2"/>
</dbReference>
<feature type="compositionally biased region" description="Basic and acidic residues" evidence="3">
    <location>
        <begin position="1511"/>
        <end position="1535"/>
    </location>
</feature>
<feature type="compositionally biased region" description="Low complexity" evidence="3">
    <location>
        <begin position="1554"/>
        <end position="1564"/>
    </location>
</feature>
<feature type="compositionally biased region" description="Acidic residues" evidence="3">
    <location>
        <begin position="192"/>
        <end position="205"/>
    </location>
</feature>
<feature type="region of interest" description="Disordered" evidence="3">
    <location>
        <begin position="26"/>
        <end position="63"/>
    </location>
</feature>
<feature type="compositionally biased region" description="Polar residues" evidence="3">
    <location>
        <begin position="1389"/>
        <end position="1409"/>
    </location>
</feature>
<dbReference type="Proteomes" id="UP000433876">
    <property type="component" value="Unassembled WGS sequence"/>
</dbReference>
<dbReference type="InterPro" id="IPR000210">
    <property type="entry name" value="BTB/POZ_dom"/>
</dbReference>
<protein>
    <recommendedName>
        <fullName evidence="4">BTB domain-containing protein</fullName>
    </recommendedName>
</protein>
<proteinExistence type="predicted"/>
<dbReference type="SMART" id="SM00225">
    <property type="entry name" value="BTB"/>
    <property type="match status" value="1"/>
</dbReference>
<dbReference type="InterPro" id="IPR002110">
    <property type="entry name" value="Ankyrin_rpt"/>
</dbReference>
<dbReference type="PROSITE" id="PS50012">
    <property type="entry name" value="RCC1_3"/>
    <property type="match status" value="2"/>
</dbReference>
<feature type="region of interest" description="Disordered" evidence="3">
    <location>
        <begin position="1334"/>
        <end position="1448"/>
    </location>
</feature>
<dbReference type="InterPro" id="IPR000408">
    <property type="entry name" value="Reg_chr_condens"/>
</dbReference>
<feature type="domain" description="BTB" evidence="4">
    <location>
        <begin position="886"/>
        <end position="958"/>
    </location>
</feature>
<dbReference type="InterPro" id="IPR011333">
    <property type="entry name" value="SKP1/BTB/POZ_sf"/>
</dbReference>
<dbReference type="Gene3D" id="2.130.10.30">
    <property type="entry name" value="Regulator of chromosome condensation 1/beta-lactamase-inhibitor protein II"/>
    <property type="match status" value="1"/>
</dbReference>
<feature type="region of interest" description="Disordered" evidence="3">
    <location>
        <begin position="1117"/>
        <end position="1164"/>
    </location>
</feature>
<dbReference type="CDD" id="cd18186">
    <property type="entry name" value="BTB_POZ_ZBTB_KLHL-like"/>
    <property type="match status" value="1"/>
</dbReference>
<dbReference type="InterPro" id="IPR051625">
    <property type="entry name" value="Signaling_Regulatory_Domain"/>
</dbReference>
<dbReference type="EMBL" id="NMPR01000044">
    <property type="protein sequence ID" value="KAA8633014.1"/>
    <property type="molecule type" value="Genomic_DNA"/>
</dbReference>
<feature type="compositionally biased region" description="Low complexity" evidence="3">
    <location>
        <begin position="1597"/>
        <end position="1614"/>
    </location>
</feature>
<evidence type="ECO:0000256" key="3">
    <source>
        <dbReference type="SAM" id="MobiDB-lite"/>
    </source>
</evidence>
<feature type="region of interest" description="Disordered" evidence="3">
    <location>
        <begin position="1276"/>
        <end position="1321"/>
    </location>
</feature>
<sequence>MTQTHLLWKYYWEDHVEKFRRLLSPAAHGPQPSGRSSNITSGAAGASGTLGTSPRPSGKPRKQLNNALSRVDVNSRDHVGLTLLLRAASSTTKNAVSFAEALIEHPAIDIYAQDPESGWNALHRALYAGNISIARMLLDKERKDLAGHTASFLRVGQLIRTKDHEGNSPFDLYNATIGERDLVALRELAAMQEEEDGSDNEDEVAEERVSKKSRRHGALGEDLYTFGSNRNLTLGLGDQDDRQFPERVYLERPAHLLQRFYDEYLESAGLEGSTTADLSDIPALVLNRPIVIEDVAMSKLHSAVLTTDPVSNLYVSGVGRGGRLGLGDENTRFKFTPVQGPLADKKIIQVALGQNHTMALDETRALWTWGSNAHSQLGYTLPEPTKKDEDPISTTPRQVFSSLKKESILGIAASSIHSVAHTGISLYCWGKNVGQLALMDSDSRSLEYQQTPRKVAASLFSSPIVMVSAIDKATTVLLQNHTVCVFTGYGYNIVKFPFATIDTIGNLSMSNRYEAGRSQISYITSGAETIAALTKRGDLFTMHLDHKMETNPPATSTTNPSKIKGAVTQPQCIWSARKDGVRSVGVGEHGSVIISTHSGAVWRRIKRTKVKDAYSGSSESKRNDFKFQRVPYITKVAAVRASPFGAFAAIRRDLDVMKGQLVVSEQSLWRDVAPLNPLEGFRASEPKPELRNKENVKFWENETLKSNLGSVAYEVLKSPDLEEDLESYLAEWSHTHQPLDALVCSSSLPDIRIPVHAWLLSARSSVIRHALAHSRRLSFDIQHEAFTISKVDGKPVLIFQGLDLIALLNFVHFMYEDKVIPAWNFTRQAPPLAYRYRQIRQEVMRLATRLNMHNLEAAARLQVDPKKCMDEDFRIAIKDRSFFADGDILLELDGQEVAVHTSFVCQRCPWFQVLFHGRSRGIWLATRREEAEIENHRIKIDLKHMDPGAFDYVLRYLYGDYGTELFDPTVCDTFADFLDLVMDVMSIANYLMLDRLSQICQTIMGRFANIRNIANFLNAISPCSITEFRDAGLEYICLQLESMLENHLLDELDDELLLELDAIVRDNQASQSPFVRSGRSEMLLHEAHPELAQDIDEERQIRVKEIAFRASREDDRKLSTALRGKRESGVDDASASTPTADKNKRAPKAARNETFGLSPELKPKNSQADLIFDMDEDGPAAVGTPLSAKVLKPSTPAADMDQFPSLGSSWKAKAPIRRGQSPAVVSPSPLHAGSSPATKTGGAPWANAPMPASKVGLRDIIQLEATSTPVAAGRSALSEGLAAQQQQQMGNEGTSAPKVAQPKLSQKERKKQQQEQAAAQAALHYAKASLANKPAWGDTESKAPPPWKMVTANNAKPTPLDVNPPVSSSPVAKPLVAAETTPVARRTASPDTRFSGQRMSSHNNVHTANPSPKPKSTPTPSSSSAPRPSPQPPAQQFPSIGESASKPMVPHSKVYIAPARKDEHLLGFSMEEIILQQKLEQERIKGAMSKRSLQEIQEEQAFQEWWDAESKRLQEEEEERKRKATEKEEKKEKSGKARGKGRGKDNANAAEISKAGGDATAKGAGKPGGSEVKAGERKGEGRGGRGKGGLGGKKDGPAPGDGKGVAASTSATSAIPTGPKGHGGVATPQQQYPRKADGGEGSSNPRRRDRGRDRRKGGQDATQVAGVGSTPTGPTGPAIPAAGR</sequence>
<feature type="region of interest" description="Disordered" evidence="3">
    <location>
        <begin position="1213"/>
        <end position="1245"/>
    </location>
</feature>
<feature type="compositionally biased region" description="Polar residues" evidence="3">
    <location>
        <begin position="1283"/>
        <end position="1294"/>
    </location>
</feature>
<evidence type="ECO:0000313" key="6">
    <source>
        <dbReference type="Proteomes" id="UP000433876"/>
    </source>
</evidence>
<dbReference type="Pfam" id="PF00651">
    <property type="entry name" value="BTB"/>
    <property type="match status" value="1"/>
</dbReference>
<feature type="compositionally biased region" description="Low complexity" evidence="3">
    <location>
        <begin position="1665"/>
        <end position="1684"/>
    </location>
</feature>
<dbReference type="Gene3D" id="3.30.710.10">
    <property type="entry name" value="Potassium Channel Kv1.1, Chain A"/>
    <property type="match status" value="2"/>
</dbReference>
<dbReference type="Pfam" id="PF13637">
    <property type="entry name" value="Ank_4"/>
    <property type="match status" value="1"/>
</dbReference>
<dbReference type="SMART" id="SM00248">
    <property type="entry name" value="ANK"/>
    <property type="match status" value="2"/>
</dbReference>
<feature type="compositionally biased region" description="Basic and acidic residues" evidence="3">
    <location>
        <begin position="1573"/>
        <end position="1583"/>
    </location>
</feature>
<feature type="repeat" description="RCC1" evidence="2">
    <location>
        <begin position="311"/>
        <end position="363"/>
    </location>
</feature>
<feature type="repeat" description="RCC1" evidence="2">
    <location>
        <begin position="364"/>
        <end position="424"/>
    </location>
</feature>
<gene>
    <name evidence="5" type="ORF">SMACR_03473</name>
</gene>
<dbReference type="InterPro" id="IPR009091">
    <property type="entry name" value="RCC1/BLIP-II"/>
</dbReference>
<dbReference type="PANTHER" id="PTHR22872:SF2">
    <property type="entry name" value="INHIBITOR OF BRUTON TYROSINE KINASE"/>
    <property type="match status" value="1"/>
</dbReference>
<dbReference type="PROSITE" id="PS50097">
    <property type="entry name" value="BTB"/>
    <property type="match status" value="1"/>
</dbReference>
<evidence type="ECO:0000256" key="2">
    <source>
        <dbReference type="PROSITE-ProRule" id="PRU00235"/>
    </source>
</evidence>
<evidence type="ECO:0000313" key="5">
    <source>
        <dbReference type="EMBL" id="KAA8633014.1"/>
    </source>
</evidence>
<organism evidence="5 6">
    <name type="scientific">Sordaria macrospora</name>
    <dbReference type="NCBI Taxonomy" id="5147"/>
    <lineage>
        <taxon>Eukaryota</taxon>
        <taxon>Fungi</taxon>
        <taxon>Dikarya</taxon>
        <taxon>Ascomycota</taxon>
        <taxon>Pezizomycotina</taxon>
        <taxon>Sordariomycetes</taxon>
        <taxon>Sordariomycetidae</taxon>
        <taxon>Sordariales</taxon>
        <taxon>Sordariaceae</taxon>
        <taxon>Sordaria</taxon>
    </lineage>
</organism>
<dbReference type="SUPFAM" id="SSF48403">
    <property type="entry name" value="Ankyrin repeat"/>
    <property type="match status" value="1"/>
</dbReference>
<dbReference type="SUPFAM" id="SSF50985">
    <property type="entry name" value="RCC1/BLIP-II"/>
    <property type="match status" value="1"/>
</dbReference>
<feature type="compositionally biased region" description="Basic and acidic residues" evidence="3">
    <location>
        <begin position="1117"/>
        <end position="1129"/>
    </location>
</feature>
<dbReference type="Gene3D" id="1.25.40.20">
    <property type="entry name" value="Ankyrin repeat-containing domain"/>
    <property type="match status" value="1"/>
</dbReference>
<feature type="region of interest" description="Disordered" evidence="3">
    <location>
        <begin position="192"/>
        <end position="212"/>
    </location>
</feature>
<evidence type="ECO:0000259" key="4">
    <source>
        <dbReference type="PROSITE" id="PS50097"/>
    </source>
</evidence>
<accession>A0A8S8ZQJ1</accession>
<dbReference type="OMA" id="FEFVLRY"/>
<keyword evidence="1" id="KW-0677">Repeat</keyword>
<dbReference type="InterPro" id="IPR036770">
    <property type="entry name" value="Ankyrin_rpt-contain_sf"/>
</dbReference>
<feature type="region of interest" description="Disordered" evidence="3">
    <location>
        <begin position="1511"/>
        <end position="1684"/>
    </location>
</feature>
<feature type="compositionally biased region" description="Low complexity" evidence="3">
    <location>
        <begin position="40"/>
        <end position="53"/>
    </location>
</feature>
<reference evidence="5 6" key="1">
    <citation type="submission" date="2017-07" db="EMBL/GenBank/DDBJ databases">
        <title>Genome sequence of the Sordaria macrospora wild type strain R19027.</title>
        <authorList>
            <person name="Nowrousian M."/>
            <person name="Teichert I."/>
            <person name="Kueck U."/>
        </authorList>
    </citation>
    <scope>NUCLEOTIDE SEQUENCE [LARGE SCALE GENOMIC DNA]</scope>
    <source>
        <strain evidence="5 6">R19027</strain>
        <tissue evidence="5">Mycelium</tissue>
    </source>
</reference>
<dbReference type="PANTHER" id="PTHR22872">
    <property type="entry name" value="BTK-BINDING PROTEIN-RELATED"/>
    <property type="match status" value="1"/>
</dbReference>
<dbReference type="SUPFAM" id="SSF54695">
    <property type="entry name" value="POZ domain"/>
    <property type="match status" value="1"/>
</dbReference>
<name>A0A8S8ZQJ1_SORMA</name>
<comment type="caution">
    <text evidence="5">The sequence shown here is derived from an EMBL/GenBank/DDBJ whole genome shotgun (WGS) entry which is preliminary data.</text>
</comment>
<evidence type="ECO:0000256" key="1">
    <source>
        <dbReference type="ARBA" id="ARBA00022737"/>
    </source>
</evidence>